<evidence type="ECO:0000259" key="5">
    <source>
        <dbReference type="Pfam" id="PF02782"/>
    </source>
</evidence>
<dbReference type="PANTHER" id="PTHR43095:SF5">
    <property type="entry name" value="XYLULOSE KINASE"/>
    <property type="match status" value="1"/>
</dbReference>
<accession>A0ABS5S0D3</accession>
<evidence type="ECO:0000259" key="4">
    <source>
        <dbReference type="Pfam" id="PF00370"/>
    </source>
</evidence>
<evidence type="ECO:0000256" key="2">
    <source>
        <dbReference type="ARBA" id="ARBA00022679"/>
    </source>
</evidence>
<comment type="similarity">
    <text evidence="1">Belongs to the FGGY kinase family.</text>
</comment>
<dbReference type="PIRSF" id="PIRSF000538">
    <property type="entry name" value="GlpK"/>
    <property type="match status" value="1"/>
</dbReference>
<comment type="caution">
    <text evidence="6">The sequence shown here is derived from an EMBL/GenBank/DDBJ whole genome shotgun (WGS) entry which is preliminary data.</text>
</comment>
<dbReference type="Gene3D" id="3.30.420.40">
    <property type="match status" value="2"/>
</dbReference>
<keyword evidence="7" id="KW-1185">Reference proteome</keyword>
<dbReference type="InterPro" id="IPR000577">
    <property type="entry name" value="Carb_kinase_FGGY"/>
</dbReference>
<dbReference type="InterPro" id="IPR018484">
    <property type="entry name" value="FGGY_N"/>
</dbReference>
<evidence type="ECO:0000313" key="6">
    <source>
        <dbReference type="EMBL" id="MBS9721377.1"/>
    </source>
</evidence>
<dbReference type="GO" id="GO:0016301">
    <property type="term" value="F:kinase activity"/>
    <property type="evidence" value="ECO:0007669"/>
    <property type="project" value="UniProtKB-KW"/>
</dbReference>
<gene>
    <name evidence="6" type="ORF">JYU29_11825</name>
</gene>
<dbReference type="PANTHER" id="PTHR43095">
    <property type="entry name" value="SUGAR KINASE"/>
    <property type="match status" value="1"/>
</dbReference>
<dbReference type="RefSeq" id="WP_213984979.1">
    <property type="nucleotide sequence ID" value="NZ_JAFMNX010000002.1"/>
</dbReference>
<feature type="domain" description="Carbohydrate kinase FGGY N-terminal" evidence="4">
    <location>
        <begin position="5"/>
        <end position="247"/>
    </location>
</feature>
<dbReference type="Pfam" id="PF00370">
    <property type="entry name" value="FGGY_N"/>
    <property type="match status" value="1"/>
</dbReference>
<protein>
    <submittedName>
        <fullName evidence="6">Carbohydrate kinase</fullName>
    </submittedName>
</protein>
<sequence>MDPILLCLDSGTTAVKAAAFDRHGRLLAVAQSDNNALRREGQRVEQDMTVTRDDAFHVLRDCVAQIDAGAVQGLIVTGQGDGLWPVDSGGEPVGRAMTWLDGRARALAGTLGEAGAFADIEAVTFSRPTAASQTLHLLWLQLNDPSRLARIAHALRCKEWLFLSLTGTLMGEPSAALPVWGDWRTNTFSPVVQESLGLQRGIELLPPFLDVGECRASLKGEAAAAIGLAAGLPVLLGPGDVQATLIGMGLGTRTGVTRASIFGTSAIHACFLLDPNLMREKPAGAMVQRFVLDDGYLCFHPSFNGATLFSHVAKLTGQPASVSVPSYSGVVMHPFFEPGGERAPYTSPHASGALFGVTAATKPADLAWAAREALCFVARKSHDMMNAPANRLTLGGGLAGDAQFARFLSTIMGTEVERNTAGHAGLRGLGAVGAKVLFDATKAQLVQDWITEPDEVLAPGHADLLTYAEEKYALFSKLLDAACGEWGTVSTIADRAQKLMEGSPA</sequence>
<keyword evidence="2" id="KW-0808">Transferase</keyword>
<dbReference type="EMBL" id="JAFMNX010000002">
    <property type="protein sequence ID" value="MBS9721377.1"/>
    <property type="molecule type" value="Genomic_DNA"/>
</dbReference>
<dbReference type="InterPro" id="IPR043129">
    <property type="entry name" value="ATPase_NBD"/>
</dbReference>
<dbReference type="InterPro" id="IPR018485">
    <property type="entry name" value="FGGY_C"/>
</dbReference>
<evidence type="ECO:0000256" key="1">
    <source>
        <dbReference type="ARBA" id="ARBA00009156"/>
    </source>
</evidence>
<dbReference type="Pfam" id="PF02782">
    <property type="entry name" value="FGGY_C"/>
    <property type="match status" value="1"/>
</dbReference>
<dbReference type="SUPFAM" id="SSF53067">
    <property type="entry name" value="Actin-like ATPase domain"/>
    <property type="match status" value="2"/>
</dbReference>
<organism evidence="6 7">
    <name type="scientific">Tianweitania aestuarii</name>
    <dbReference type="NCBI Taxonomy" id="2814886"/>
    <lineage>
        <taxon>Bacteria</taxon>
        <taxon>Pseudomonadati</taxon>
        <taxon>Pseudomonadota</taxon>
        <taxon>Alphaproteobacteria</taxon>
        <taxon>Hyphomicrobiales</taxon>
        <taxon>Phyllobacteriaceae</taxon>
        <taxon>Tianweitania</taxon>
    </lineage>
</organism>
<feature type="domain" description="Carbohydrate kinase FGGY C-terminal" evidence="5">
    <location>
        <begin position="327"/>
        <end position="428"/>
    </location>
</feature>
<reference evidence="6 7" key="1">
    <citation type="submission" date="2021-03" db="EMBL/GenBank/DDBJ databases">
        <title>Tianweitania aestuarii sp. nov., isolated from a tidal flat.</title>
        <authorList>
            <person name="Park S."/>
            <person name="Yoon J.-H."/>
        </authorList>
    </citation>
    <scope>NUCLEOTIDE SEQUENCE [LARGE SCALE GENOMIC DNA]</scope>
    <source>
        <strain evidence="6 7">BSSL-BM11</strain>
    </source>
</reference>
<dbReference type="InterPro" id="IPR050406">
    <property type="entry name" value="FGGY_Carb_Kinase"/>
</dbReference>
<proteinExistence type="inferred from homology"/>
<keyword evidence="3 6" id="KW-0418">Kinase</keyword>
<evidence type="ECO:0000256" key="3">
    <source>
        <dbReference type="ARBA" id="ARBA00022777"/>
    </source>
</evidence>
<name>A0ABS5S0D3_9HYPH</name>
<evidence type="ECO:0000313" key="7">
    <source>
        <dbReference type="Proteomes" id="UP001297272"/>
    </source>
</evidence>
<dbReference type="Proteomes" id="UP001297272">
    <property type="component" value="Unassembled WGS sequence"/>
</dbReference>